<keyword evidence="1" id="KW-1133">Transmembrane helix</keyword>
<protein>
    <submittedName>
        <fullName evidence="4">Uncharacterized protein LOC117143654</fullName>
    </submittedName>
</protein>
<accession>A0A6P8KJQ6</accession>
<name>A0A6P8KJQ6_DROMA</name>
<feature type="transmembrane region" description="Helical" evidence="1">
    <location>
        <begin position="74"/>
        <end position="94"/>
    </location>
</feature>
<feature type="transmembrane region" description="Helical" evidence="1">
    <location>
        <begin position="157"/>
        <end position="177"/>
    </location>
</feature>
<dbReference type="InterPro" id="IPR056677">
    <property type="entry name" value="DUF7775"/>
</dbReference>
<evidence type="ECO:0000256" key="1">
    <source>
        <dbReference type="SAM" id="Phobius"/>
    </source>
</evidence>
<evidence type="ECO:0000313" key="3">
    <source>
        <dbReference type="Proteomes" id="UP000515162"/>
    </source>
</evidence>
<dbReference type="RefSeq" id="XP_033164324.1">
    <property type="nucleotide sequence ID" value="XM_033308433.1"/>
</dbReference>
<dbReference type="Pfam" id="PF24985">
    <property type="entry name" value="DUF7775"/>
    <property type="match status" value="1"/>
</dbReference>
<keyword evidence="1" id="KW-0472">Membrane</keyword>
<evidence type="ECO:0000259" key="2">
    <source>
        <dbReference type="Pfam" id="PF24985"/>
    </source>
</evidence>
<gene>
    <name evidence="4" type="primary">LOC117143654</name>
</gene>
<proteinExistence type="predicted"/>
<keyword evidence="3" id="KW-1185">Reference proteome</keyword>
<feature type="transmembrane region" description="Helical" evidence="1">
    <location>
        <begin position="106"/>
        <end position="125"/>
    </location>
</feature>
<feature type="transmembrane region" description="Helical" evidence="1">
    <location>
        <begin position="34"/>
        <end position="54"/>
    </location>
</feature>
<keyword evidence="1" id="KW-0812">Transmembrane</keyword>
<dbReference type="AlphaFoldDB" id="A0A6P8KJQ6"/>
<feature type="domain" description="DUF7775" evidence="2">
    <location>
        <begin position="32"/>
        <end position="188"/>
    </location>
</feature>
<organism evidence="3 4">
    <name type="scientific">Drosophila mauritiana</name>
    <name type="common">Fruit fly</name>
    <dbReference type="NCBI Taxonomy" id="7226"/>
    <lineage>
        <taxon>Eukaryota</taxon>
        <taxon>Metazoa</taxon>
        <taxon>Ecdysozoa</taxon>
        <taxon>Arthropoda</taxon>
        <taxon>Hexapoda</taxon>
        <taxon>Insecta</taxon>
        <taxon>Pterygota</taxon>
        <taxon>Neoptera</taxon>
        <taxon>Endopterygota</taxon>
        <taxon>Diptera</taxon>
        <taxon>Brachycera</taxon>
        <taxon>Muscomorpha</taxon>
        <taxon>Ephydroidea</taxon>
        <taxon>Drosophilidae</taxon>
        <taxon>Drosophila</taxon>
        <taxon>Sophophora</taxon>
    </lineage>
</organism>
<reference evidence="4" key="1">
    <citation type="submission" date="2025-08" db="UniProtKB">
        <authorList>
            <consortium name="RefSeq"/>
        </authorList>
    </citation>
    <scope>IDENTIFICATION</scope>
    <source>
        <strain evidence="4">Mau12</strain>
        <tissue evidence="4">Whole Body</tissue>
    </source>
</reference>
<dbReference type="PANTHER" id="PTHR41152">
    <property type="entry name" value="AT26438P-RELATED"/>
    <property type="match status" value="1"/>
</dbReference>
<dbReference type="Proteomes" id="UP000515162">
    <property type="component" value="Chromosome 3R"/>
</dbReference>
<evidence type="ECO:0000313" key="4">
    <source>
        <dbReference type="RefSeq" id="XP_033164324.1"/>
    </source>
</evidence>
<dbReference type="PANTHER" id="PTHR41152:SF8">
    <property type="entry name" value="AT26438P-RELATED"/>
    <property type="match status" value="1"/>
</dbReference>
<dbReference type="GeneID" id="117143654"/>
<sequence>MSGAESLFTWVYGPGVTRGGSVVGHHQPEALRPVLFLFYTLETIFNMFCMGYHISGFQAIELHLIEWDTVAIHYFYLVTFYFFMVVTLLQSVNICTGNTPAVVTEIWKSSGAAIVFILISLSTMWDAERQFYVFFFASEIGDKQSHEFVEDRPMHPIFYYLRGMSISSLTCGILYLLHATIMIDVKLTNDRNQGESKGTYMPIPLFVLGRFIHRKLSAYDWFREFCENEIIYL</sequence>